<evidence type="ECO:0000313" key="2">
    <source>
        <dbReference type="Proteomes" id="UP001316803"/>
    </source>
</evidence>
<gene>
    <name evidence="1" type="ORF">OHC33_005067</name>
</gene>
<name>A0AAN8EL15_9EURO</name>
<protein>
    <recommendedName>
        <fullName evidence="3">F-box domain-containing protein</fullName>
    </recommendedName>
</protein>
<dbReference type="EMBL" id="JAKLMC020000010">
    <property type="protein sequence ID" value="KAK5953798.1"/>
    <property type="molecule type" value="Genomic_DNA"/>
</dbReference>
<evidence type="ECO:0008006" key="3">
    <source>
        <dbReference type="Google" id="ProtNLM"/>
    </source>
</evidence>
<comment type="caution">
    <text evidence="1">The sequence shown here is derived from an EMBL/GenBank/DDBJ whole genome shotgun (WGS) entry which is preliminary data.</text>
</comment>
<organism evidence="1 2">
    <name type="scientific">Knufia fluminis</name>
    <dbReference type="NCBI Taxonomy" id="191047"/>
    <lineage>
        <taxon>Eukaryota</taxon>
        <taxon>Fungi</taxon>
        <taxon>Dikarya</taxon>
        <taxon>Ascomycota</taxon>
        <taxon>Pezizomycotina</taxon>
        <taxon>Eurotiomycetes</taxon>
        <taxon>Chaetothyriomycetidae</taxon>
        <taxon>Chaetothyriales</taxon>
        <taxon>Trichomeriaceae</taxon>
        <taxon>Knufia</taxon>
    </lineage>
</organism>
<proteinExistence type="predicted"/>
<dbReference type="AlphaFoldDB" id="A0AAN8EL15"/>
<evidence type="ECO:0000313" key="1">
    <source>
        <dbReference type="EMBL" id="KAK5953798.1"/>
    </source>
</evidence>
<keyword evidence="2" id="KW-1185">Reference proteome</keyword>
<dbReference type="Proteomes" id="UP001316803">
    <property type="component" value="Unassembled WGS sequence"/>
</dbReference>
<reference evidence="1 2" key="1">
    <citation type="submission" date="2022-12" db="EMBL/GenBank/DDBJ databases">
        <title>Genomic features and morphological characterization of a novel Knufia sp. strain isolated from spacecraft assembly facility.</title>
        <authorList>
            <person name="Teixeira M."/>
            <person name="Chander A.M."/>
            <person name="Stajich J.E."/>
            <person name="Venkateswaran K."/>
        </authorList>
    </citation>
    <scope>NUCLEOTIDE SEQUENCE [LARGE SCALE GENOMIC DNA]</scope>
    <source>
        <strain evidence="1 2">FJI-L2-BK-P2</strain>
    </source>
</reference>
<sequence length="457" mass="51569">MAISMKYNNNRLPSEILKILMEYVSSTCSEGSCFNLSALLTCRSWTAAGLAVLWRDVVHQQPGRVTERTVILAQSISQSAVAREHMVSFTVVFGDARPEDRNYNSGKDEDERIFPRKPAMAALFSAITVLSRLQSLSIEFGEGMRADVVLENFEILVTTIPQSLENLRVKVRFDWSCLDEEILSLDGHPPDAISKAAQQLRKLSLELPIVGIGKFLPINLTGHYPCPEEVHIAIEPGTFSFSDFRKTHDCIATATKTIRNDIKSAESQARLPQLRAASIITKFSHASFSRWPLLSDVQASSFSSDVMLQYCFSIARDVFWAQVAIPSERLQSLEDRHIFLARERYRPSSTAPDFELVQLVDTLPNILAMAEPATWIETPKGTKVPLSLLKEHRGRYYRISREHSELQARGSLEKRHEEITLELAAYPDIFDWIHAQAAGTSSKLRSLMTFTHTRRET</sequence>
<accession>A0AAN8EL15</accession>